<dbReference type="InterPro" id="IPR036097">
    <property type="entry name" value="HisK_dim/P_sf"/>
</dbReference>
<dbReference type="SUPFAM" id="SSF55874">
    <property type="entry name" value="ATPase domain of HSP90 chaperone/DNA topoisomerase II/histidine kinase"/>
    <property type="match status" value="1"/>
</dbReference>
<feature type="domain" description="Histidine kinase" evidence="15">
    <location>
        <begin position="242"/>
        <end position="457"/>
    </location>
</feature>
<dbReference type="SMART" id="SM00388">
    <property type="entry name" value="HisKA"/>
    <property type="match status" value="1"/>
</dbReference>
<dbReference type="OrthoDB" id="9809766at2"/>
<evidence type="ECO:0000256" key="9">
    <source>
        <dbReference type="ARBA" id="ARBA00022840"/>
    </source>
</evidence>
<evidence type="ECO:0000259" key="15">
    <source>
        <dbReference type="PROSITE" id="PS50109"/>
    </source>
</evidence>
<keyword evidence="17" id="KW-1185">Reference proteome</keyword>
<feature type="transmembrane region" description="Helical" evidence="14">
    <location>
        <begin position="162"/>
        <end position="181"/>
    </location>
</feature>
<dbReference type="GO" id="GO:0005886">
    <property type="term" value="C:plasma membrane"/>
    <property type="evidence" value="ECO:0007669"/>
    <property type="project" value="TreeGrafter"/>
</dbReference>
<dbReference type="Proteomes" id="UP000291088">
    <property type="component" value="Unassembled WGS sequence"/>
</dbReference>
<keyword evidence="12 14" id="KW-0472">Membrane</keyword>
<evidence type="ECO:0000256" key="13">
    <source>
        <dbReference type="SAM" id="MobiDB-lite"/>
    </source>
</evidence>
<keyword evidence="8" id="KW-0418">Kinase</keyword>
<dbReference type="SMART" id="SM00387">
    <property type="entry name" value="HATPase_c"/>
    <property type="match status" value="1"/>
</dbReference>
<dbReference type="PROSITE" id="PS50109">
    <property type="entry name" value="HIS_KIN"/>
    <property type="match status" value="1"/>
</dbReference>
<evidence type="ECO:0000256" key="12">
    <source>
        <dbReference type="ARBA" id="ARBA00023136"/>
    </source>
</evidence>
<evidence type="ECO:0000256" key="5">
    <source>
        <dbReference type="ARBA" id="ARBA00022679"/>
    </source>
</evidence>
<evidence type="ECO:0000256" key="10">
    <source>
        <dbReference type="ARBA" id="ARBA00022989"/>
    </source>
</evidence>
<dbReference type="SUPFAM" id="SSF47384">
    <property type="entry name" value="Homodimeric domain of signal transducing histidine kinase"/>
    <property type="match status" value="1"/>
</dbReference>
<evidence type="ECO:0000256" key="2">
    <source>
        <dbReference type="ARBA" id="ARBA00004141"/>
    </source>
</evidence>
<dbReference type="GO" id="GO:0000155">
    <property type="term" value="F:phosphorelay sensor kinase activity"/>
    <property type="evidence" value="ECO:0007669"/>
    <property type="project" value="InterPro"/>
</dbReference>
<organism evidence="16 17">
    <name type="scientific">Ciceribacter ferrooxidans</name>
    <dbReference type="NCBI Taxonomy" id="2509717"/>
    <lineage>
        <taxon>Bacteria</taxon>
        <taxon>Pseudomonadati</taxon>
        <taxon>Pseudomonadota</taxon>
        <taxon>Alphaproteobacteria</taxon>
        <taxon>Hyphomicrobiales</taxon>
        <taxon>Rhizobiaceae</taxon>
        <taxon>Ciceribacter</taxon>
    </lineage>
</organism>
<evidence type="ECO:0000313" key="17">
    <source>
        <dbReference type="Proteomes" id="UP000291088"/>
    </source>
</evidence>
<dbReference type="Pfam" id="PF08521">
    <property type="entry name" value="2CSK_N"/>
    <property type="match status" value="1"/>
</dbReference>
<dbReference type="InterPro" id="IPR003661">
    <property type="entry name" value="HisK_dim/P_dom"/>
</dbReference>
<keyword evidence="11" id="KW-0902">Two-component regulatory system</keyword>
<dbReference type="EMBL" id="SDVB01000101">
    <property type="protein sequence ID" value="RYC24015.1"/>
    <property type="molecule type" value="Genomic_DNA"/>
</dbReference>
<evidence type="ECO:0000256" key="4">
    <source>
        <dbReference type="ARBA" id="ARBA00022553"/>
    </source>
</evidence>
<dbReference type="InterPro" id="IPR005467">
    <property type="entry name" value="His_kinase_dom"/>
</dbReference>
<proteinExistence type="predicted"/>
<comment type="caution">
    <text evidence="16">The sequence shown here is derived from an EMBL/GenBank/DDBJ whole genome shotgun (WGS) entry which is preliminary data.</text>
</comment>
<evidence type="ECO:0000256" key="14">
    <source>
        <dbReference type="SAM" id="Phobius"/>
    </source>
</evidence>
<accession>A0A4Q2TUB8</accession>
<gene>
    <name evidence="16" type="ORF">EUU22_02805</name>
</gene>
<comment type="catalytic activity">
    <reaction evidence="1">
        <text>ATP + protein L-histidine = ADP + protein N-phospho-L-histidine.</text>
        <dbReference type="EC" id="2.7.13.3"/>
    </reaction>
</comment>
<feature type="region of interest" description="Disordered" evidence="13">
    <location>
        <begin position="455"/>
        <end position="474"/>
    </location>
</feature>
<dbReference type="CDD" id="cd00082">
    <property type="entry name" value="HisKA"/>
    <property type="match status" value="1"/>
</dbReference>
<evidence type="ECO:0000256" key="1">
    <source>
        <dbReference type="ARBA" id="ARBA00000085"/>
    </source>
</evidence>
<comment type="subcellular location">
    <subcellularLocation>
        <location evidence="2">Membrane</location>
        <topology evidence="2">Multi-pass membrane protein</topology>
    </subcellularLocation>
</comment>
<keyword evidence="4" id="KW-0597">Phosphoprotein</keyword>
<dbReference type="InterPro" id="IPR004358">
    <property type="entry name" value="Sig_transdc_His_kin-like_C"/>
</dbReference>
<evidence type="ECO:0000256" key="6">
    <source>
        <dbReference type="ARBA" id="ARBA00022692"/>
    </source>
</evidence>
<dbReference type="InterPro" id="IPR013727">
    <property type="entry name" value="2CSK_N"/>
</dbReference>
<evidence type="ECO:0000256" key="3">
    <source>
        <dbReference type="ARBA" id="ARBA00012438"/>
    </source>
</evidence>
<dbReference type="InterPro" id="IPR050428">
    <property type="entry name" value="TCS_sensor_his_kinase"/>
</dbReference>
<dbReference type="PANTHER" id="PTHR45436">
    <property type="entry name" value="SENSOR HISTIDINE KINASE YKOH"/>
    <property type="match status" value="1"/>
</dbReference>
<dbReference type="Gene3D" id="1.10.287.130">
    <property type="match status" value="1"/>
</dbReference>
<keyword evidence="7" id="KW-0547">Nucleotide-binding</keyword>
<name>A0A4Q2TUB8_9HYPH</name>
<dbReference type="Pfam" id="PF00512">
    <property type="entry name" value="HisKA"/>
    <property type="match status" value="1"/>
</dbReference>
<dbReference type="PANTHER" id="PTHR45436:SF14">
    <property type="entry name" value="SENSOR PROTEIN QSEC"/>
    <property type="match status" value="1"/>
</dbReference>
<dbReference type="PRINTS" id="PR00344">
    <property type="entry name" value="BCTRLSENSOR"/>
</dbReference>
<evidence type="ECO:0000256" key="11">
    <source>
        <dbReference type="ARBA" id="ARBA00023012"/>
    </source>
</evidence>
<dbReference type="RefSeq" id="WP_129330583.1">
    <property type="nucleotide sequence ID" value="NZ_SDVB01000101.1"/>
</dbReference>
<keyword evidence="5" id="KW-0808">Transferase</keyword>
<dbReference type="InterPro" id="IPR003594">
    <property type="entry name" value="HATPase_dom"/>
</dbReference>
<evidence type="ECO:0000313" key="16">
    <source>
        <dbReference type="EMBL" id="RYC24015.1"/>
    </source>
</evidence>
<dbReference type="AlphaFoldDB" id="A0A4Q2TUB8"/>
<keyword evidence="6 14" id="KW-0812">Transmembrane</keyword>
<evidence type="ECO:0000256" key="7">
    <source>
        <dbReference type="ARBA" id="ARBA00022741"/>
    </source>
</evidence>
<evidence type="ECO:0000256" key="8">
    <source>
        <dbReference type="ARBA" id="ARBA00022777"/>
    </source>
</evidence>
<dbReference type="Pfam" id="PF02518">
    <property type="entry name" value="HATPase_c"/>
    <property type="match status" value="1"/>
</dbReference>
<keyword evidence="10 14" id="KW-1133">Transmembrane helix</keyword>
<dbReference type="InterPro" id="IPR036890">
    <property type="entry name" value="HATPase_C_sf"/>
</dbReference>
<protein>
    <recommendedName>
        <fullName evidence="3">histidine kinase</fullName>
        <ecNumber evidence="3">2.7.13.3</ecNumber>
    </recommendedName>
</protein>
<reference evidence="16 17" key="1">
    <citation type="submission" date="2019-01" db="EMBL/GenBank/DDBJ databases">
        <authorList>
            <person name="Deng T."/>
        </authorList>
    </citation>
    <scope>NUCLEOTIDE SEQUENCE [LARGE SCALE GENOMIC DNA]</scope>
    <source>
        <strain evidence="16 17">F8825</strain>
    </source>
</reference>
<dbReference type="EC" id="2.7.13.3" evidence="3"/>
<dbReference type="Gene3D" id="3.30.565.10">
    <property type="entry name" value="Histidine kinase-like ATPase, C-terminal domain"/>
    <property type="match status" value="1"/>
</dbReference>
<keyword evidence="9" id="KW-0067">ATP-binding</keyword>
<dbReference type="GO" id="GO:0005524">
    <property type="term" value="F:ATP binding"/>
    <property type="evidence" value="ECO:0007669"/>
    <property type="project" value="UniProtKB-KW"/>
</dbReference>
<sequence length="474" mass="51128">MNSMRIRLFTILLATTSAVWLFAAVWIFASTQAEVERVLDARLMEAARMVSSLISDHRVDATAAVGVATEKSLPAPFEKAGGNYSRQLSCQIWSLEGSLVSRSESAPETSLADHTSGFKETEIDGQRWRVYAVVNPVLGVRVLVGDSLEIRERLIGDVMKGLLLPGLVILPVLALLIWLSVGRGLAPLTRIAAGLSGRSATELHPIDDKAAPSEIRPVLHALNSLFGRVAEARERERSFTAYAAHELKTPLAGLKTQAQIALRTDDPKVQRDALSRISTSVDRTSRMVRQLIDLAAVDSAVTASVEETVDLNSLCSEIASDLEPLQSEREVRVALACGEQDRMGAVAKADRTLVRLALRNVLENAIQHSPRGSEVSCRILGSEDAAVVEIMDRGCGISASEEVRVRERFFRGAHAAGHGSGLGLSIVQMALDRLGGNMAFENTAEGFVVRMRFPHDRGTPDAGPGRQGTACGNI</sequence>